<evidence type="ECO:0000259" key="2">
    <source>
        <dbReference type="PROSITE" id="PS50213"/>
    </source>
</evidence>
<dbReference type="FunFam" id="2.30.180.10:FF:000032">
    <property type="entry name" value="Fasciclin domain-containing protein, putative"/>
    <property type="match status" value="1"/>
</dbReference>
<dbReference type="SMART" id="SM00554">
    <property type="entry name" value="FAS1"/>
    <property type="match status" value="2"/>
</dbReference>
<feature type="domain" description="FAS1" evidence="2">
    <location>
        <begin position="238"/>
        <end position="369"/>
    </location>
</feature>
<dbReference type="Proteomes" id="UP001233172">
    <property type="component" value="Unassembled WGS sequence"/>
</dbReference>
<feature type="domain" description="FAS1" evidence="2">
    <location>
        <begin position="100"/>
        <end position="232"/>
    </location>
</feature>
<dbReference type="GO" id="GO:0005615">
    <property type="term" value="C:extracellular space"/>
    <property type="evidence" value="ECO:0007669"/>
    <property type="project" value="TreeGrafter"/>
</dbReference>
<dbReference type="Pfam" id="PF02469">
    <property type="entry name" value="Fasciclin"/>
    <property type="match status" value="2"/>
</dbReference>
<dbReference type="InterPro" id="IPR036378">
    <property type="entry name" value="FAS1_dom_sf"/>
</dbReference>
<dbReference type="EMBL" id="JASAOG010000145">
    <property type="protein sequence ID" value="KAK0047817.1"/>
    <property type="molecule type" value="Genomic_DNA"/>
</dbReference>
<feature type="chain" id="PRO_5042165269" evidence="1">
    <location>
        <begin position="24"/>
        <end position="373"/>
    </location>
</feature>
<proteinExistence type="predicted"/>
<comment type="caution">
    <text evidence="3">The sequence shown here is derived from an EMBL/GenBank/DDBJ whole genome shotgun (WGS) entry which is preliminary data.</text>
</comment>
<keyword evidence="4" id="KW-1185">Reference proteome</keyword>
<reference evidence="3" key="1">
    <citation type="journal article" date="2023" name="PLoS Negl. Trop. Dis.">
        <title>A genome sequence for Biomphalaria pfeifferi, the major vector snail for the human-infecting parasite Schistosoma mansoni.</title>
        <authorList>
            <person name="Bu L."/>
            <person name="Lu L."/>
            <person name="Laidemitt M.R."/>
            <person name="Zhang S.M."/>
            <person name="Mutuku M."/>
            <person name="Mkoji G."/>
            <person name="Steinauer M."/>
            <person name="Loker E.S."/>
        </authorList>
    </citation>
    <scope>NUCLEOTIDE SEQUENCE</scope>
    <source>
        <strain evidence="3">KasaAsao</strain>
    </source>
</reference>
<dbReference type="PANTHER" id="PTHR10900">
    <property type="entry name" value="PERIOSTIN-RELATED"/>
    <property type="match status" value="1"/>
</dbReference>
<reference evidence="3" key="2">
    <citation type="submission" date="2023-04" db="EMBL/GenBank/DDBJ databases">
        <authorList>
            <person name="Bu L."/>
            <person name="Lu L."/>
            <person name="Laidemitt M.R."/>
            <person name="Zhang S.M."/>
            <person name="Mutuku M."/>
            <person name="Mkoji G."/>
            <person name="Steinauer M."/>
            <person name="Loker E.S."/>
        </authorList>
    </citation>
    <scope>NUCLEOTIDE SEQUENCE</scope>
    <source>
        <strain evidence="3">KasaAsao</strain>
        <tissue evidence="3">Whole Snail</tissue>
    </source>
</reference>
<feature type="non-terminal residue" evidence="3">
    <location>
        <position position="1"/>
    </location>
</feature>
<dbReference type="SUPFAM" id="SSF82153">
    <property type="entry name" value="FAS1 domain"/>
    <property type="match status" value="2"/>
</dbReference>
<dbReference type="AlphaFoldDB" id="A0AAD8B4D4"/>
<dbReference type="GO" id="GO:0050839">
    <property type="term" value="F:cell adhesion molecule binding"/>
    <property type="evidence" value="ECO:0007669"/>
    <property type="project" value="TreeGrafter"/>
</dbReference>
<organism evidence="3 4">
    <name type="scientific">Biomphalaria pfeifferi</name>
    <name type="common">Bloodfluke planorb</name>
    <name type="synonym">Freshwater snail</name>
    <dbReference type="NCBI Taxonomy" id="112525"/>
    <lineage>
        <taxon>Eukaryota</taxon>
        <taxon>Metazoa</taxon>
        <taxon>Spiralia</taxon>
        <taxon>Lophotrochozoa</taxon>
        <taxon>Mollusca</taxon>
        <taxon>Gastropoda</taxon>
        <taxon>Heterobranchia</taxon>
        <taxon>Euthyneura</taxon>
        <taxon>Panpulmonata</taxon>
        <taxon>Hygrophila</taxon>
        <taxon>Lymnaeoidea</taxon>
        <taxon>Planorbidae</taxon>
        <taxon>Biomphalaria</taxon>
    </lineage>
</organism>
<dbReference type="PANTHER" id="PTHR10900:SF114">
    <property type="entry name" value="FAS1 DOMAIN-CONTAINING PROTEIN"/>
    <property type="match status" value="1"/>
</dbReference>
<protein>
    <submittedName>
        <fullName evidence="3">Transforming growth factor-beta-induced protein ig-h3</fullName>
    </submittedName>
</protein>
<feature type="signal peptide" evidence="1">
    <location>
        <begin position="1"/>
        <end position="23"/>
    </location>
</feature>
<sequence>MTSFLSHLILSVMLVNILLLTDCQTKGSGKRRQRRSTRNGAEGPNMCKVLQVYGRQDKYFTHCVADHLKMICERPTYERWECCPGFAKKSRELGCTIEKPLDNIIGTARELKLNKFIDIAEKARLTTDLMQYGPYTAFIPSDEAIADAAPALVSSLSDTKGGSPLIRYHIAPGRLNISNFKERDQELVTLHDGSRVRVNKYAYGVATVNCARITRPDELATNGIVHVIDKVITPLDVHGTVAERLAADERFSQFNLAMLVSEMSKKLKTKKGSFTVLAPTDHAFAKLPADLLNRILTDADTAEKVLQRHVVRGVFCADAIVVSVGLKTLDDTRLLFRCKRDGLLVNEAKVLYSDIVGSNGVIHGIDKVLLPDV</sequence>
<name>A0AAD8B4D4_BIOPF</name>
<dbReference type="GO" id="GO:0030198">
    <property type="term" value="P:extracellular matrix organization"/>
    <property type="evidence" value="ECO:0007669"/>
    <property type="project" value="TreeGrafter"/>
</dbReference>
<dbReference type="InterPro" id="IPR050904">
    <property type="entry name" value="Adhesion/Biosynth-related"/>
</dbReference>
<gene>
    <name evidence="3" type="ORF">Bpfe_022741</name>
</gene>
<evidence type="ECO:0000313" key="4">
    <source>
        <dbReference type="Proteomes" id="UP001233172"/>
    </source>
</evidence>
<dbReference type="Gene3D" id="2.30.180.10">
    <property type="entry name" value="FAS1 domain"/>
    <property type="match status" value="2"/>
</dbReference>
<evidence type="ECO:0000313" key="3">
    <source>
        <dbReference type="EMBL" id="KAK0047817.1"/>
    </source>
</evidence>
<keyword evidence="1" id="KW-0732">Signal</keyword>
<dbReference type="GO" id="GO:0031012">
    <property type="term" value="C:extracellular matrix"/>
    <property type="evidence" value="ECO:0007669"/>
    <property type="project" value="TreeGrafter"/>
</dbReference>
<evidence type="ECO:0000256" key="1">
    <source>
        <dbReference type="SAM" id="SignalP"/>
    </source>
</evidence>
<dbReference type="GO" id="GO:0007155">
    <property type="term" value="P:cell adhesion"/>
    <property type="evidence" value="ECO:0007669"/>
    <property type="project" value="TreeGrafter"/>
</dbReference>
<dbReference type="InterPro" id="IPR000782">
    <property type="entry name" value="FAS1_domain"/>
</dbReference>
<dbReference type="PROSITE" id="PS50213">
    <property type="entry name" value="FAS1"/>
    <property type="match status" value="2"/>
</dbReference>
<accession>A0AAD8B4D4</accession>